<dbReference type="GO" id="GO:0005942">
    <property type="term" value="C:phosphatidylinositol 3-kinase complex"/>
    <property type="evidence" value="ECO:0007669"/>
    <property type="project" value="TreeGrafter"/>
</dbReference>
<accession>A0A6P7SA19</accession>
<dbReference type="GO" id="GO:0046935">
    <property type="term" value="F:1-phosphatidylinositol-3-kinase regulator activity"/>
    <property type="evidence" value="ECO:0007669"/>
    <property type="project" value="TreeGrafter"/>
</dbReference>
<dbReference type="CDD" id="cd03717">
    <property type="entry name" value="SOCS_SOCS_like"/>
    <property type="match status" value="1"/>
</dbReference>
<feature type="compositionally biased region" description="Basic and acidic residues" evidence="6">
    <location>
        <begin position="512"/>
        <end position="523"/>
    </location>
</feature>
<feature type="region of interest" description="Disordered" evidence="6">
    <location>
        <begin position="26"/>
        <end position="63"/>
    </location>
</feature>
<evidence type="ECO:0000256" key="2">
    <source>
        <dbReference type="ARBA" id="ARBA00022700"/>
    </source>
</evidence>
<dbReference type="InterPro" id="IPR001496">
    <property type="entry name" value="SOCS_box"/>
</dbReference>
<evidence type="ECO:0000259" key="7">
    <source>
        <dbReference type="PROSITE" id="PS50001"/>
    </source>
</evidence>
<dbReference type="SMART" id="SM00253">
    <property type="entry name" value="SOCS"/>
    <property type="match status" value="1"/>
</dbReference>
<keyword evidence="3" id="KW-0833">Ubl conjugation pathway</keyword>
<dbReference type="PANTHER" id="PTHR10155">
    <property type="entry name" value="PHOSPHATIDYLINOSITOL 3-KINASE REGULATORY SUBUNIT"/>
    <property type="match status" value="1"/>
</dbReference>
<dbReference type="Gene3D" id="3.30.505.10">
    <property type="entry name" value="SH2 domain"/>
    <property type="match status" value="1"/>
</dbReference>
<dbReference type="Proteomes" id="UP000515154">
    <property type="component" value="Linkage group LG1"/>
</dbReference>
<gene>
    <name evidence="10" type="primary">LOC115210466</name>
</gene>
<dbReference type="PROSITE" id="PS50001">
    <property type="entry name" value="SH2"/>
    <property type="match status" value="1"/>
</dbReference>
<feature type="domain" description="SOCS box" evidence="8">
    <location>
        <begin position="909"/>
        <end position="959"/>
    </location>
</feature>
<organism evidence="9 10">
    <name type="scientific">Octopus sinensis</name>
    <name type="common">East Asian common octopus</name>
    <dbReference type="NCBI Taxonomy" id="2607531"/>
    <lineage>
        <taxon>Eukaryota</taxon>
        <taxon>Metazoa</taxon>
        <taxon>Spiralia</taxon>
        <taxon>Lophotrochozoa</taxon>
        <taxon>Mollusca</taxon>
        <taxon>Cephalopoda</taxon>
        <taxon>Coleoidea</taxon>
        <taxon>Octopodiformes</taxon>
        <taxon>Octopoda</taxon>
        <taxon>Incirrata</taxon>
        <taxon>Octopodidae</taxon>
        <taxon>Octopus</taxon>
    </lineage>
</organism>
<dbReference type="AlphaFoldDB" id="A0A6P7SA19"/>
<evidence type="ECO:0000256" key="3">
    <source>
        <dbReference type="ARBA" id="ARBA00022786"/>
    </source>
</evidence>
<feature type="region of interest" description="Disordered" evidence="6">
    <location>
        <begin position="449"/>
        <end position="523"/>
    </location>
</feature>
<evidence type="ECO:0000313" key="9">
    <source>
        <dbReference type="Proteomes" id="UP000515154"/>
    </source>
</evidence>
<feature type="compositionally biased region" description="Low complexity" evidence="6">
    <location>
        <begin position="32"/>
        <end position="42"/>
    </location>
</feature>
<dbReference type="RefSeq" id="XP_029634933.1">
    <property type="nucleotide sequence ID" value="XM_029779073.2"/>
</dbReference>
<feature type="region of interest" description="Disordered" evidence="6">
    <location>
        <begin position="82"/>
        <end position="110"/>
    </location>
</feature>
<evidence type="ECO:0000256" key="6">
    <source>
        <dbReference type="SAM" id="MobiDB-lite"/>
    </source>
</evidence>
<dbReference type="GO" id="GO:0009968">
    <property type="term" value="P:negative regulation of signal transduction"/>
    <property type="evidence" value="ECO:0007669"/>
    <property type="project" value="UniProtKB-KW"/>
</dbReference>
<sequence>MYLYNTDQPCFKSTFWMFALTRSKSMSKKTSKTSPSSSPLSSAAVVKEATDSWKSRSNRNNNNRHHQLQYSASHLGCSTSISSGASGPKVTKKSAHSTIGGNPTSMTSSKTMIDGSGVAVNEANLGFLGRLKRKFRIHTNKGSYSLCQENLSNNSHYMARSESEIYDNNHHAGLTWKETKLRSESLPRTRQNPFSTVKKTPHRQNSSFWGRHFPDNQNIVDPSWLTEESDEGQCRPLLNESGEVRNDFLSLDESAIDLDNEPATNDVLNDEPGYESLEEIKLKMQLNQLKHSSVSTVLECPETPDTNDLCCNGVSLQVKSSLLSSALPKNGQLKNADHINKNCQNGTDNMCECTKNLELHPAECNNDNKLVYYCDERMSPPPASLAATTLQSLNCCRGRQTAESGASKICLNLPTLQFSCPSRNPSVDDTSPDSSDLFSDELYANPQILIRKKSRSKQSFQESDRTSKGSTYEGIATGASDSNGNSKENNEQDMSPKETQTDLAPPLPARNYRPDEKGDPEKCESFSTWCNDYAKGTSMVENTSSGTPFFNNLCLPETSLPLPPSDVPPPLPPDNRKSVFAGSSSSSDKVSANVINPMTKLRLNEQPSLAASSLEQLLQESSVAPSFKRRVLDEPIHASLEEVFPRMRTQHNPCRSKLTASWNGERLNANTSNHWDFFMKDSLPKSLSSSKVLDEPIHASLDEVFPQRRQRQNTKWNRNSLSSLNCNGRRFPSAENNWEVVVQEGSPNLFGCTQMFPSVNGLINPEIPPPLPAKRKTNQSCLGSCKSGSLSHDVMKNLDQLRNCGWYWGPLTYEAAKALLDTKPDGSFLLRDSSDDCYILSLSFKSNGKVYHTRMEHHKGLFSFSSQPESHQRCMIKDFMEQAMQNSEDGKFLYFLQAPGPGMPPVPIRLLYPVSRFSSISSLMHLCRFSILGFVRRDLIDNLPIPESLKLYLKESQYFVETLQ</sequence>
<evidence type="ECO:0000256" key="5">
    <source>
        <dbReference type="PROSITE-ProRule" id="PRU00191"/>
    </source>
</evidence>
<proteinExistence type="predicted"/>
<evidence type="ECO:0000256" key="4">
    <source>
        <dbReference type="ARBA" id="ARBA00022999"/>
    </source>
</evidence>
<dbReference type="SUPFAM" id="SSF158235">
    <property type="entry name" value="SOCS box-like"/>
    <property type="match status" value="1"/>
</dbReference>
<protein>
    <submittedName>
        <fullName evidence="10">Uncharacterized protein LOC115210466</fullName>
    </submittedName>
</protein>
<feature type="domain" description="SH2" evidence="7">
    <location>
        <begin position="806"/>
        <end position="914"/>
    </location>
</feature>
<feature type="compositionally biased region" description="Polar residues" evidence="6">
    <location>
        <begin position="188"/>
        <end position="208"/>
    </location>
</feature>
<dbReference type="SMART" id="SM00252">
    <property type="entry name" value="SH2"/>
    <property type="match status" value="1"/>
</dbReference>
<keyword evidence="4 5" id="KW-0727">SH2 domain</keyword>
<evidence type="ECO:0000256" key="1">
    <source>
        <dbReference type="ARBA" id="ARBA00022604"/>
    </source>
</evidence>
<dbReference type="PANTHER" id="PTHR10155:SF5">
    <property type="entry name" value="SUPPRESSOR OF CYTOKINE SIGNALING 7"/>
    <property type="match status" value="1"/>
</dbReference>
<dbReference type="Pfam" id="PF00017">
    <property type="entry name" value="SH2"/>
    <property type="match status" value="1"/>
</dbReference>
<keyword evidence="9" id="KW-1185">Reference proteome</keyword>
<dbReference type="SUPFAM" id="SSF55550">
    <property type="entry name" value="SH2 domain"/>
    <property type="match status" value="1"/>
</dbReference>
<reference evidence="10" key="1">
    <citation type="submission" date="2025-08" db="UniProtKB">
        <authorList>
            <consortium name="RefSeq"/>
        </authorList>
    </citation>
    <scope>IDENTIFICATION</scope>
</reference>
<feature type="compositionally biased region" description="Basic and acidic residues" evidence="6">
    <location>
        <begin position="488"/>
        <end position="500"/>
    </location>
</feature>
<dbReference type="GO" id="GO:0046854">
    <property type="term" value="P:phosphatidylinositol phosphate biosynthetic process"/>
    <property type="evidence" value="ECO:0007669"/>
    <property type="project" value="TreeGrafter"/>
</dbReference>
<evidence type="ECO:0000313" key="10">
    <source>
        <dbReference type="RefSeq" id="XP_029634933.1"/>
    </source>
</evidence>
<dbReference type="InterPro" id="IPR036036">
    <property type="entry name" value="SOCS_box-like_dom_sf"/>
</dbReference>
<dbReference type="Pfam" id="PF07525">
    <property type="entry name" value="SOCS_box"/>
    <property type="match status" value="1"/>
</dbReference>
<keyword evidence="1" id="KW-0341">Growth regulation</keyword>
<feature type="compositionally biased region" description="Polar residues" evidence="6">
    <location>
        <begin position="96"/>
        <end position="110"/>
    </location>
</feature>
<dbReference type="GO" id="GO:0035556">
    <property type="term" value="P:intracellular signal transduction"/>
    <property type="evidence" value="ECO:0007669"/>
    <property type="project" value="InterPro"/>
</dbReference>
<dbReference type="InterPro" id="IPR036860">
    <property type="entry name" value="SH2_dom_sf"/>
</dbReference>
<dbReference type="KEGG" id="osn:115210466"/>
<dbReference type="PROSITE" id="PS50225">
    <property type="entry name" value="SOCS"/>
    <property type="match status" value="1"/>
</dbReference>
<name>A0A6P7SA19_9MOLL</name>
<dbReference type="SMART" id="SM00969">
    <property type="entry name" value="SOCS_box"/>
    <property type="match status" value="1"/>
</dbReference>
<dbReference type="InterPro" id="IPR000980">
    <property type="entry name" value="SH2"/>
</dbReference>
<keyword evidence="2" id="KW-0734">Signal transduction inhibitor</keyword>
<feature type="region of interest" description="Disordered" evidence="6">
    <location>
        <begin position="182"/>
        <end position="212"/>
    </location>
</feature>
<evidence type="ECO:0000259" key="8">
    <source>
        <dbReference type="PROSITE" id="PS50225"/>
    </source>
</evidence>